<dbReference type="Proteomes" id="UP000887580">
    <property type="component" value="Unplaced"/>
</dbReference>
<proteinExistence type="predicted"/>
<name>A0AC35GDV8_9BILA</name>
<evidence type="ECO:0000313" key="2">
    <source>
        <dbReference type="WBParaSite" id="PS1159_v2.g4271.t1"/>
    </source>
</evidence>
<protein>
    <submittedName>
        <fullName evidence="2">Uncharacterized protein</fullName>
    </submittedName>
</protein>
<accession>A0AC35GDV8</accession>
<organism evidence="1 2">
    <name type="scientific">Panagrolaimus sp. PS1159</name>
    <dbReference type="NCBI Taxonomy" id="55785"/>
    <lineage>
        <taxon>Eukaryota</taxon>
        <taxon>Metazoa</taxon>
        <taxon>Ecdysozoa</taxon>
        <taxon>Nematoda</taxon>
        <taxon>Chromadorea</taxon>
        <taxon>Rhabditida</taxon>
        <taxon>Tylenchina</taxon>
        <taxon>Panagrolaimomorpha</taxon>
        <taxon>Panagrolaimoidea</taxon>
        <taxon>Panagrolaimidae</taxon>
        <taxon>Panagrolaimus</taxon>
    </lineage>
</organism>
<sequence>MSSLNSETYLAFVEGLNESIEVTIVSFKTEKVMLKLKFDKIKDFIDKMENLFKSKFKAIIFDVFYVKSLEYSNNTEFCYKIGEKLDELKIPFHFMNRDGSILSRLLINGNISAKLNEIILITWVQSEKLFFFKLKFTENGYIILEGGLENLDLSKAKEIRKTIIGDLSPQKNFFFPTTNFESELLKQERSIRKILKSKKLIICKIDESKEKFIVESYKWILDKSCIKFHVCSFAVRKYEIGFKNGDKKNTPLIVCNIGMDLPFEKVKEIPNDSLKFYLAYTESGKTHELHTFELERNAHRFHLTLFVDENNMPHFKLRPFLFDSILTLPQKLEKNLKTKIPVISFFDNSSVICVYKEDSKSYQFLENWNGEFGCELLIAFDKEEISYCNDAIETYRTKPSFVICELLHIMSMPIKEVLAIKSTNFSITKDSENPIIFEFDNFDGTKKLSTPAFLMALLLKQHIKVIKNEMNEKPKKLCFYFPMESNVENRKRIEKYIEESCKLLKISCNFLKI</sequence>
<dbReference type="WBParaSite" id="PS1159_v2.g4271.t1">
    <property type="protein sequence ID" value="PS1159_v2.g4271.t1"/>
    <property type="gene ID" value="PS1159_v2.g4271"/>
</dbReference>
<evidence type="ECO:0000313" key="1">
    <source>
        <dbReference type="Proteomes" id="UP000887580"/>
    </source>
</evidence>
<reference evidence="2" key="1">
    <citation type="submission" date="2022-11" db="UniProtKB">
        <authorList>
            <consortium name="WormBaseParasite"/>
        </authorList>
    </citation>
    <scope>IDENTIFICATION</scope>
</reference>